<feature type="chain" id="PRO_5005329048" evidence="1">
    <location>
        <begin position="22"/>
        <end position="152"/>
    </location>
</feature>
<proteinExistence type="predicted"/>
<reference evidence="3" key="2">
    <citation type="submission" date="2015-08" db="UniProtKB">
        <authorList>
            <consortium name="WormBaseParasite"/>
        </authorList>
    </citation>
    <scope>IDENTIFICATION</scope>
</reference>
<dbReference type="AlphaFoldDB" id="A0A0K0EWU7"/>
<dbReference type="Proteomes" id="UP000035680">
    <property type="component" value="Unassembled WGS sequence"/>
</dbReference>
<dbReference type="WBParaSite" id="SVE_0100100.1">
    <property type="protein sequence ID" value="SVE_0100100.1"/>
    <property type="gene ID" value="SVE_0100100"/>
</dbReference>
<keyword evidence="1" id="KW-0732">Signal</keyword>
<reference evidence="2" key="1">
    <citation type="submission" date="2014-07" db="EMBL/GenBank/DDBJ databases">
        <authorList>
            <person name="Martin A.A"/>
            <person name="De Silva N."/>
        </authorList>
    </citation>
    <scope>NUCLEOTIDE SEQUENCE</scope>
</reference>
<keyword evidence="2" id="KW-1185">Reference proteome</keyword>
<name>A0A0K0EWU7_STRVS</name>
<evidence type="ECO:0000256" key="1">
    <source>
        <dbReference type="SAM" id="SignalP"/>
    </source>
</evidence>
<protein>
    <submittedName>
        <fullName evidence="3">Uncharacterized protein</fullName>
    </submittedName>
</protein>
<evidence type="ECO:0000313" key="2">
    <source>
        <dbReference type="Proteomes" id="UP000035680"/>
    </source>
</evidence>
<feature type="signal peptide" evidence="1">
    <location>
        <begin position="1"/>
        <end position="21"/>
    </location>
</feature>
<organism evidence="2 3">
    <name type="scientific">Strongyloides venezuelensis</name>
    <name type="common">Threadworm</name>
    <dbReference type="NCBI Taxonomy" id="75913"/>
    <lineage>
        <taxon>Eukaryota</taxon>
        <taxon>Metazoa</taxon>
        <taxon>Ecdysozoa</taxon>
        <taxon>Nematoda</taxon>
        <taxon>Chromadorea</taxon>
        <taxon>Rhabditida</taxon>
        <taxon>Tylenchina</taxon>
        <taxon>Panagrolaimomorpha</taxon>
        <taxon>Strongyloidoidea</taxon>
        <taxon>Strongyloididae</taxon>
        <taxon>Strongyloides</taxon>
    </lineage>
</organism>
<accession>A0A0K0EWU7</accession>
<sequence>MQNSTLIYLVLLLVVLTKTQGILFDKVLTLTSNVNEDNRNKFIQDQLNVPLSKKFNNYRSQKSYIYGIENNQPQQPYLYLSEPSESIASSNIPLQSDTILFPSMYNKKKNGHTKKSLKKFHSSQSRNCFFSPINCMIQHDINKFRKMVDLSP</sequence>
<evidence type="ECO:0000313" key="3">
    <source>
        <dbReference type="WBParaSite" id="SVE_0100100.1"/>
    </source>
</evidence>